<dbReference type="EMBL" id="RJJR01000001">
    <property type="protein sequence ID" value="RNI39792.1"/>
    <property type="molecule type" value="Genomic_DNA"/>
</dbReference>
<feature type="domain" description="Shikimate dehydrogenase substrate binding N-terminal" evidence="4">
    <location>
        <begin position="6"/>
        <end position="88"/>
    </location>
</feature>
<evidence type="ECO:0000259" key="4">
    <source>
        <dbReference type="Pfam" id="PF08501"/>
    </source>
</evidence>
<dbReference type="AlphaFoldDB" id="A0A3M9NPR4"/>
<dbReference type="Gene3D" id="3.40.50.10860">
    <property type="entry name" value="Leucine Dehydrogenase, chain A, domain 1"/>
    <property type="match status" value="1"/>
</dbReference>
<dbReference type="GO" id="GO:0019632">
    <property type="term" value="P:shikimate metabolic process"/>
    <property type="evidence" value="ECO:0007669"/>
    <property type="project" value="TreeGrafter"/>
</dbReference>
<reference evidence="5 6" key="1">
    <citation type="submission" date="2018-11" db="EMBL/GenBank/DDBJ databases">
        <title>Draft genome sequence of Ferruginibacter sp. BO-59.</title>
        <authorList>
            <person name="Im W.T."/>
        </authorList>
    </citation>
    <scope>NUCLEOTIDE SEQUENCE [LARGE SCALE GENOMIC DNA]</scope>
    <source>
        <strain evidence="5 6">BO-59</strain>
    </source>
</reference>
<keyword evidence="3" id="KW-0057">Aromatic amino acid biosynthesis</keyword>
<proteinExistence type="predicted"/>
<dbReference type="InterPro" id="IPR013708">
    <property type="entry name" value="Shikimate_DH-bd_N"/>
</dbReference>
<keyword evidence="2 5" id="KW-0560">Oxidoreductase</keyword>
<dbReference type="GO" id="GO:0009423">
    <property type="term" value="P:chorismate biosynthetic process"/>
    <property type="evidence" value="ECO:0007669"/>
    <property type="project" value="TreeGrafter"/>
</dbReference>
<evidence type="ECO:0000256" key="2">
    <source>
        <dbReference type="ARBA" id="ARBA00023002"/>
    </source>
</evidence>
<accession>A0A3M9NPR4</accession>
<organism evidence="5 6">
    <name type="scientific">Hanamia caeni</name>
    <dbReference type="NCBI Taxonomy" id="2294116"/>
    <lineage>
        <taxon>Bacteria</taxon>
        <taxon>Pseudomonadati</taxon>
        <taxon>Bacteroidota</taxon>
        <taxon>Chitinophagia</taxon>
        <taxon>Chitinophagales</taxon>
        <taxon>Chitinophagaceae</taxon>
        <taxon>Hanamia</taxon>
    </lineage>
</organism>
<keyword evidence="6" id="KW-1185">Reference proteome</keyword>
<sequence length="248" mass="28108">MKTYGLIGRSLGHSFSEKYFSEKFRKENIENCEYRNFEIHELNIEIPFLKKNSTLQGLNVTIPYKTDILSFLDKLSDECSQINACNCIKIKNGEWKGFNTDITGFEKSFSPHLKPIHQKAIILGTGGASHAVAFVLQKLNIDFVKASRSKKSADSVISYGDITANTMKEFQIFINTTPLGTFPNINECPSLPYEFVTSEHYFFDLVYNPSKTLFLSLAEKNGATIENGSKMLAIQAEESWKIWNEADQ</sequence>
<dbReference type="EC" id="1.1.1.25" evidence="5"/>
<evidence type="ECO:0000313" key="5">
    <source>
        <dbReference type="EMBL" id="RNI39792.1"/>
    </source>
</evidence>
<dbReference type="InterPro" id="IPR022893">
    <property type="entry name" value="Shikimate_DH_fam"/>
</dbReference>
<dbReference type="GO" id="GO:0005829">
    <property type="term" value="C:cytosol"/>
    <property type="evidence" value="ECO:0007669"/>
    <property type="project" value="TreeGrafter"/>
</dbReference>
<dbReference type="SUPFAM" id="SSF53223">
    <property type="entry name" value="Aminoacid dehydrogenase-like, N-terminal domain"/>
    <property type="match status" value="1"/>
</dbReference>
<dbReference type="SUPFAM" id="SSF51735">
    <property type="entry name" value="NAD(P)-binding Rossmann-fold domains"/>
    <property type="match status" value="1"/>
</dbReference>
<comment type="caution">
    <text evidence="5">The sequence shown here is derived from an EMBL/GenBank/DDBJ whole genome shotgun (WGS) entry which is preliminary data.</text>
</comment>
<dbReference type="InterPro" id="IPR036291">
    <property type="entry name" value="NAD(P)-bd_dom_sf"/>
</dbReference>
<dbReference type="CDD" id="cd01065">
    <property type="entry name" value="NAD_bind_Shikimate_DH"/>
    <property type="match status" value="1"/>
</dbReference>
<dbReference type="PANTHER" id="PTHR21089">
    <property type="entry name" value="SHIKIMATE DEHYDROGENASE"/>
    <property type="match status" value="1"/>
</dbReference>
<keyword evidence="3" id="KW-0028">Amino-acid biosynthesis</keyword>
<evidence type="ECO:0000256" key="1">
    <source>
        <dbReference type="ARBA" id="ARBA00004871"/>
    </source>
</evidence>
<dbReference type="OrthoDB" id="9792692at2"/>
<dbReference type="Pfam" id="PF08501">
    <property type="entry name" value="Shikimate_dh_N"/>
    <property type="match status" value="1"/>
</dbReference>
<dbReference type="GO" id="GO:0009073">
    <property type="term" value="P:aromatic amino acid family biosynthetic process"/>
    <property type="evidence" value="ECO:0007669"/>
    <property type="project" value="UniProtKB-KW"/>
</dbReference>
<name>A0A3M9NPR4_9BACT</name>
<gene>
    <name evidence="5" type="primary">aroE</name>
    <name evidence="5" type="ORF">EFY79_00350</name>
</gene>
<dbReference type="RefSeq" id="WP_123118683.1">
    <property type="nucleotide sequence ID" value="NZ_RJJR01000001.1"/>
</dbReference>
<dbReference type="InterPro" id="IPR046346">
    <property type="entry name" value="Aminoacid_DH-like_N_sf"/>
</dbReference>
<evidence type="ECO:0000313" key="6">
    <source>
        <dbReference type="Proteomes" id="UP000267223"/>
    </source>
</evidence>
<evidence type="ECO:0000256" key="3">
    <source>
        <dbReference type="ARBA" id="ARBA00023141"/>
    </source>
</evidence>
<dbReference type="Gene3D" id="3.40.50.720">
    <property type="entry name" value="NAD(P)-binding Rossmann-like Domain"/>
    <property type="match status" value="1"/>
</dbReference>
<dbReference type="GO" id="GO:0004764">
    <property type="term" value="F:shikimate 3-dehydrogenase (NADP+) activity"/>
    <property type="evidence" value="ECO:0007669"/>
    <property type="project" value="UniProtKB-EC"/>
</dbReference>
<dbReference type="GO" id="GO:0050661">
    <property type="term" value="F:NADP binding"/>
    <property type="evidence" value="ECO:0007669"/>
    <property type="project" value="TreeGrafter"/>
</dbReference>
<protein>
    <submittedName>
        <fullName evidence="5">Shikimate dehydrogenase</fullName>
        <ecNumber evidence="5">1.1.1.25</ecNumber>
    </submittedName>
</protein>
<dbReference type="Proteomes" id="UP000267223">
    <property type="component" value="Unassembled WGS sequence"/>
</dbReference>
<dbReference type="PANTHER" id="PTHR21089:SF1">
    <property type="entry name" value="BIFUNCTIONAL 3-DEHYDROQUINATE DEHYDRATASE_SHIKIMATE DEHYDROGENASE, CHLOROPLASTIC"/>
    <property type="match status" value="1"/>
</dbReference>
<comment type="pathway">
    <text evidence="1">Metabolic intermediate biosynthesis; chorismate biosynthesis; chorismate from D-erythrose 4-phosphate and phosphoenolpyruvate: step 4/7.</text>
</comment>